<dbReference type="SUPFAM" id="SSF116734">
    <property type="entry name" value="DNA methylase specificity domain"/>
    <property type="match status" value="2"/>
</dbReference>
<feature type="domain" description="Type I restriction modification DNA specificity" evidence="4">
    <location>
        <begin position="30"/>
        <end position="200"/>
    </location>
</feature>
<protein>
    <submittedName>
        <fullName evidence="5">Restriction endonuclease subunit S</fullName>
    </submittedName>
</protein>
<dbReference type="PANTHER" id="PTHR30408">
    <property type="entry name" value="TYPE-1 RESTRICTION ENZYME ECOKI SPECIFICITY PROTEIN"/>
    <property type="match status" value="1"/>
</dbReference>
<proteinExistence type="inferred from homology"/>
<evidence type="ECO:0000259" key="4">
    <source>
        <dbReference type="Pfam" id="PF01420"/>
    </source>
</evidence>
<dbReference type="RefSeq" id="WP_148602897.1">
    <property type="nucleotide sequence ID" value="NZ_RXYB01000004.1"/>
</dbReference>
<dbReference type="CDD" id="cd17249">
    <property type="entry name" value="RMtype1_S_EcoR124I-TRD2-CR2_like"/>
    <property type="match status" value="1"/>
</dbReference>
<comment type="similarity">
    <text evidence="1">Belongs to the type-I restriction system S methylase family.</text>
</comment>
<keyword evidence="6" id="KW-1185">Reference proteome</keyword>
<dbReference type="InterPro" id="IPR052021">
    <property type="entry name" value="Type-I_RS_S_subunit"/>
</dbReference>
<keyword evidence="5" id="KW-0540">Nuclease</keyword>
<reference evidence="5 6" key="1">
    <citation type="journal article" date="2020" name="mSystems">
        <title>Defining Genomic and Predicted Metabolic Features of the Acetobacterium Genus.</title>
        <authorList>
            <person name="Ross D.E."/>
            <person name="Marshall C.W."/>
            <person name="Gulliver D."/>
            <person name="May H.D."/>
            <person name="Norman R.S."/>
        </authorList>
    </citation>
    <scope>NUCLEOTIDE SEQUENCE [LARGE SCALE GENOMIC DNA]</scope>
    <source>
        <strain evidence="5 6">DSM 9173</strain>
    </source>
</reference>
<comment type="caution">
    <text evidence="5">The sequence shown here is derived from an EMBL/GenBank/DDBJ whole genome shotgun (WGS) entry which is preliminary data.</text>
</comment>
<evidence type="ECO:0000313" key="6">
    <source>
        <dbReference type="Proteomes" id="UP000653358"/>
    </source>
</evidence>
<sequence>MTAKKKKELTVEEMLEEALVKEEEQPYKVPENWVWTRLGSVAKFVGGGTPSKSNSSYWNGTIPWASVKDIKGEILNSTIDTISEDGVLNSSTNICEIGDLLLITRIEPGKSIISNIKTAINQDIKIVKSSLSSKYLHYFMLTRKDEFISNASGSTVLGISIQSVTKIKFPLPLLTEQQRIVDRIESLFEKLDQAKELIQEALDSFENRKAAILHKAFTGELTKKWREVNGVGLESWEESTLGESGQWYGGGTPSKSKRVYWEKGDIPWVTPKDMKSMFINDTIDHITLEAIAESSAKLIDEPAVLFVVRSGILRRILPTAITGKSVTVNQDMKAIVPKKADLKYLYWYCVCHEKEIRNTCSKSGTTVESINSQALYKYPFFTPSLKEQQEIVRILDGLFEKEQNAKDLYNLIDQIEAMKKVILSQAFRGKLGTNVPEEENVLNLLKEYLVTV</sequence>
<keyword evidence="5" id="KW-0378">Hydrolase</keyword>
<gene>
    <name evidence="5" type="ORF">GH807_03095</name>
</gene>
<evidence type="ECO:0000313" key="5">
    <source>
        <dbReference type="EMBL" id="MBC3796037.1"/>
    </source>
</evidence>
<dbReference type="InterPro" id="IPR044946">
    <property type="entry name" value="Restrct_endonuc_typeI_TRD_sf"/>
</dbReference>
<dbReference type="InterPro" id="IPR000055">
    <property type="entry name" value="Restrct_endonuc_typeI_TRD"/>
</dbReference>
<dbReference type="Proteomes" id="UP000653358">
    <property type="component" value="Unassembled WGS sequence"/>
</dbReference>
<dbReference type="EMBL" id="WJBB01000003">
    <property type="protein sequence ID" value="MBC3796037.1"/>
    <property type="molecule type" value="Genomic_DNA"/>
</dbReference>
<keyword evidence="5" id="KW-0255">Endonuclease</keyword>
<dbReference type="Gene3D" id="3.90.220.20">
    <property type="entry name" value="DNA methylase specificity domains"/>
    <property type="match status" value="2"/>
</dbReference>
<evidence type="ECO:0000256" key="2">
    <source>
        <dbReference type="ARBA" id="ARBA00022747"/>
    </source>
</evidence>
<keyword evidence="3" id="KW-0238">DNA-binding</keyword>
<evidence type="ECO:0000256" key="3">
    <source>
        <dbReference type="ARBA" id="ARBA00023125"/>
    </source>
</evidence>
<dbReference type="PANTHER" id="PTHR30408:SF12">
    <property type="entry name" value="TYPE I RESTRICTION ENZYME MJAVIII SPECIFICITY SUBUNIT"/>
    <property type="match status" value="1"/>
</dbReference>
<feature type="domain" description="Type I restriction modification DNA specificity" evidence="4">
    <location>
        <begin position="234"/>
        <end position="408"/>
    </location>
</feature>
<organism evidence="5 6">
    <name type="scientific">Acetobacterium tundrae</name>
    <dbReference type="NCBI Taxonomy" id="132932"/>
    <lineage>
        <taxon>Bacteria</taxon>
        <taxon>Bacillati</taxon>
        <taxon>Bacillota</taxon>
        <taxon>Clostridia</taxon>
        <taxon>Eubacteriales</taxon>
        <taxon>Eubacteriaceae</taxon>
        <taxon>Acetobacterium</taxon>
    </lineage>
</organism>
<accession>A0ABR6WHS3</accession>
<evidence type="ECO:0000256" key="1">
    <source>
        <dbReference type="ARBA" id="ARBA00010923"/>
    </source>
</evidence>
<dbReference type="Pfam" id="PF01420">
    <property type="entry name" value="Methylase_S"/>
    <property type="match status" value="2"/>
</dbReference>
<dbReference type="GO" id="GO:0004519">
    <property type="term" value="F:endonuclease activity"/>
    <property type="evidence" value="ECO:0007669"/>
    <property type="project" value="UniProtKB-KW"/>
</dbReference>
<dbReference type="Gene3D" id="1.10.287.1120">
    <property type="entry name" value="Bipartite methylase S protein"/>
    <property type="match status" value="1"/>
</dbReference>
<name>A0ABR6WHS3_9FIRM</name>
<keyword evidence="2" id="KW-0680">Restriction system</keyword>